<dbReference type="EMBL" id="QVIA01000023">
    <property type="protein sequence ID" value="RGC27714.1"/>
    <property type="molecule type" value="Genomic_DNA"/>
</dbReference>
<organism evidence="4 5">
    <name type="scientific">Hungatella hathewayi</name>
    <dbReference type="NCBI Taxonomy" id="154046"/>
    <lineage>
        <taxon>Bacteria</taxon>
        <taxon>Bacillati</taxon>
        <taxon>Bacillota</taxon>
        <taxon>Clostridia</taxon>
        <taxon>Lachnospirales</taxon>
        <taxon>Lachnospiraceae</taxon>
        <taxon>Hungatella</taxon>
    </lineage>
</organism>
<dbReference type="PANTHER" id="PTHR43308:SF1">
    <property type="entry name" value="OUTER MEMBRANE PROTEIN ALPHA"/>
    <property type="match status" value="1"/>
</dbReference>
<evidence type="ECO:0000256" key="1">
    <source>
        <dbReference type="ARBA" id="ARBA00022737"/>
    </source>
</evidence>
<reference evidence="4 5" key="1">
    <citation type="submission" date="2018-08" db="EMBL/GenBank/DDBJ databases">
        <title>A genome reference for cultivated species of the human gut microbiota.</title>
        <authorList>
            <person name="Zou Y."/>
            <person name="Xue W."/>
            <person name="Luo G."/>
        </authorList>
    </citation>
    <scope>NUCLEOTIDE SEQUENCE [LARGE SCALE GENOMIC DNA]</scope>
    <source>
        <strain evidence="4 5">AF19-21</strain>
    </source>
</reference>
<evidence type="ECO:0000259" key="3">
    <source>
        <dbReference type="PROSITE" id="PS51272"/>
    </source>
</evidence>
<feature type="domain" description="SLH" evidence="3">
    <location>
        <begin position="248"/>
        <end position="313"/>
    </location>
</feature>
<accession>A0A3E2WKY4</accession>
<dbReference type="Pfam" id="PF00395">
    <property type="entry name" value="SLH"/>
    <property type="match status" value="3"/>
</dbReference>
<gene>
    <name evidence="4" type="ORF">DWX41_17630</name>
</gene>
<name>A0A3E2WKY4_9FIRM</name>
<evidence type="ECO:0000313" key="4">
    <source>
        <dbReference type="EMBL" id="RGC27714.1"/>
    </source>
</evidence>
<keyword evidence="1" id="KW-0677">Repeat</keyword>
<sequence length="387" mass="42164">MPAVHIVQLLLRGSCRSMDCKTQGTRRKCMKVTMKKTMKNVLLTFALVMFGTLIAGFNSKAAGRVGMSISTEGEVAADKQVTFDLKVENGTSDITYETGHLALGIFSLDPKDDVSSFQWTADNAIIVNPNDASVAANAEKMAPKGELKLKFSGTLPSTWDKESCMAVMAISLREDGSYELIEMALYGDLPYTDVTRQDWFVNYATMLYKMDIMTGMNETTFGGGEKVSRAQFATILWRMEDMPEAVYDANRFPDVPDGEFFTKPVMWASDKDVNIITGYADGKFGAGDEITREQIAVMMYRYAQFAKLDVSGVGDLSVFPDGKDVSGFAVDAMKWAVGSGLISGNGDGTLNPQGTAGRAECSAIISRFMMSAIGTFDSQAEAFALEQ</sequence>
<dbReference type="PANTHER" id="PTHR43308">
    <property type="entry name" value="OUTER MEMBRANE PROTEIN ALPHA-RELATED"/>
    <property type="match status" value="1"/>
</dbReference>
<proteinExistence type="predicted"/>
<keyword evidence="2" id="KW-0472">Membrane</keyword>
<evidence type="ECO:0000313" key="5">
    <source>
        <dbReference type="Proteomes" id="UP000261111"/>
    </source>
</evidence>
<dbReference type="InterPro" id="IPR001119">
    <property type="entry name" value="SLH_dom"/>
</dbReference>
<dbReference type="InterPro" id="IPR051465">
    <property type="entry name" value="Cell_Envelope_Struct_Comp"/>
</dbReference>
<keyword evidence="2" id="KW-1133">Transmembrane helix</keyword>
<dbReference type="PROSITE" id="PS51272">
    <property type="entry name" value="SLH"/>
    <property type="match status" value="3"/>
</dbReference>
<evidence type="ECO:0000256" key="2">
    <source>
        <dbReference type="SAM" id="Phobius"/>
    </source>
</evidence>
<dbReference type="Proteomes" id="UP000261111">
    <property type="component" value="Unassembled WGS sequence"/>
</dbReference>
<dbReference type="AlphaFoldDB" id="A0A3E2WKY4"/>
<feature type="domain" description="SLH" evidence="3">
    <location>
        <begin position="187"/>
        <end position="247"/>
    </location>
</feature>
<feature type="domain" description="SLH" evidence="3">
    <location>
        <begin position="316"/>
        <end position="379"/>
    </location>
</feature>
<keyword evidence="2" id="KW-0812">Transmembrane</keyword>
<comment type="caution">
    <text evidence="4">The sequence shown here is derived from an EMBL/GenBank/DDBJ whole genome shotgun (WGS) entry which is preliminary data.</text>
</comment>
<protein>
    <submittedName>
        <fullName evidence="4">S-layer homology domain-containing protein</fullName>
    </submittedName>
</protein>
<feature type="transmembrane region" description="Helical" evidence="2">
    <location>
        <begin position="40"/>
        <end position="57"/>
    </location>
</feature>